<evidence type="ECO:0000313" key="3">
    <source>
        <dbReference type="Proteomes" id="UP000032512"/>
    </source>
</evidence>
<gene>
    <name evidence="2" type="ORF">UB32_04610</name>
</gene>
<reference evidence="2 3" key="1">
    <citation type="submission" date="2015-01" db="EMBL/GenBank/DDBJ databases">
        <title>Draft genome sequences of the supercritical CO2 tolerant bacteria Bacillus subterraneus MITOT1 and Bacillus cereus MIT0214.</title>
        <authorList>
            <person name="Peet K.C."/>
            <person name="Thompson J.R."/>
        </authorList>
    </citation>
    <scope>NUCLEOTIDE SEQUENCE [LARGE SCALE GENOMIC DNA]</scope>
    <source>
        <strain evidence="2 3">MITOT1</strain>
    </source>
</reference>
<comment type="caution">
    <text evidence="2">The sequence shown here is derived from an EMBL/GenBank/DDBJ whole genome shotgun (WGS) entry which is preliminary data.</text>
</comment>
<name>A0A0D6ZDJ1_9BACI</name>
<dbReference type="Pfam" id="PF18765">
    <property type="entry name" value="Polbeta"/>
    <property type="match status" value="1"/>
</dbReference>
<dbReference type="OrthoDB" id="9803106at2"/>
<dbReference type="CDD" id="cd05403">
    <property type="entry name" value="NT_KNTase_like"/>
    <property type="match status" value="1"/>
</dbReference>
<accession>A0A0D6ZDJ1</accession>
<dbReference type="PANTHER" id="PTHR43449:SF1">
    <property type="entry name" value="POLYMERASE BETA NUCLEOTIDYLTRANSFERASE DOMAIN-CONTAINING PROTEIN"/>
    <property type="match status" value="1"/>
</dbReference>
<protein>
    <recommendedName>
        <fullName evidence="1">Polymerase beta nucleotidyltransferase domain-containing protein</fullName>
    </recommendedName>
</protein>
<dbReference type="Proteomes" id="UP000032512">
    <property type="component" value="Unassembled WGS sequence"/>
</dbReference>
<dbReference type="PATRIC" id="fig|285983.3.peg.3419"/>
<proteinExistence type="predicted"/>
<organism evidence="2 3">
    <name type="scientific">Mesobacillus subterraneus</name>
    <dbReference type="NCBI Taxonomy" id="285983"/>
    <lineage>
        <taxon>Bacteria</taxon>
        <taxon>Bacillati</taxon>
        <taxon>Bacillota</taxon>
        <taxon>Bacilli</taxon>
        <taxon>Bacillales</taxon>
        <taxon>Bacillaceae</taxon>
        <taxon>Mesobacillus</taxon>
    </lineage>
</organism>
<dbReference type="RefSeq" id="WP_044391608.1">
    <property type="nucleotide sequence ID" value="NZ_JXIQ01000025.1"/>
</dbReference>
<dbReference type="EMBL" id="JXIQ01000025">
    <property type="protein sequence ID" value="KIY23136.1"/>
    <property type="molecule type" value="Genomic_DNA"/>
</dbReference>
<sequence>MLASTITSQITSIAARFPDIKKVVLFGSRAHGDHSPRSDIDLAIIAPDLSSRDWLTFTETLEEELETLLKIDVINLSMASKKLKDEVDQCHIVLYQL</sequence>
<dbReference type="InterPro" id="IPR041633">
    <property type="entry name" value="Polbeta"/>
</dbReference>
<dbReference type="AlphaFoldDB" id="A0A0D6ZDJ1"/>
<dbReference type="SUPFAM" id="SSF81301">
    <property type="entry name" value="Nucleotidyltransferase"/>
    <property type="match status" value="1"/>
</dbReference>
<evidence type="ECO:0000313" key="2">
    <source>
        <dbReference type="EMBL" id="KIY23136.1"/>
    </source>
</evidence>
<feature type="domain" description="Polymerase beta nucleotidyltransferase" evidence="1">
    <location>
        <begin position="9"/>
        <end position="96"/>
    </location>
</feature>
<keyword evidence="3" id="KW-1185">Reference proteome</keyword>
<dbReference type="InterPro" id="IPR043519">
    <property type="entry name" value="NT_sf"/>
</dbReference>
<dbReference type="PANTHER" id="PTHR43449">
    <property type="entry name" value="NUCLEOTIDYLTRANSFERASE"/>
    <property type="match status" value="1"/>
</dbReference>
<evidence type="ECO:0000259" key="1">
    <source>
        <dbReference type="Pfam" id="PF18765"/>
    </source>
</evidence>
<dbReference type="Gene3D" id="3.30.460.10">
    <property type="entry name" value="Beta Polymerase, domain 2"/>
    <property type="match status" value="1"/>
</dbReference>